<dbReference type="CDD" id="cd03316">
    <property type="entry name" value="MR_like"/>
    <property type="match status" value="1"/>
</dbReference>
<dbReference type="InterPro" id="IPR034593">
    <property type="entry name" value="DgoD-like"/>
</dbReference>
<dbReference type="InterPro" id="IPR013341">
    <property type="entry name" value="Mandelate_racemase_N_dom"/>
</dbReference>
<dbReference type="GO" id="GO:0008869">
    <property type="term" value="F:galactonate dehydratase activity"/>
    <property type="evidence" value="ECO:0007669"/>
    <property type="project" value="UniProtKB-EC"/>
</dbReference>
<keyword evidence="1 3" id="KW-0456">Lyase</keyword>
<evidence type="ECO:0000313" key="3">
    <source>
        <dbReference type="EMBL" id="QDV36724.1"/>
    </source>
</evidence>
<dbReference type="SFLD" id="SFLDG00179">
    <property type="entry name" value="mandelate_racemase"/>
    <property type="match status" value="1"/>
</dbReference>
<organism evidence="3 4">
    <name type="scientific">Tautonia plasticadhaerens</name>
    <dbReference type="NCBI Taxonomy" id="2527974"/>
    <lineage>
        <taxon>Bacteria</taxon>
        <taxon>Pseudomonadati</taxon>
        <taxon>Planctomycetota</taxon>
        <taxon>Planctomycetia</taxon>
        <taxon>Isosphaerales</taxon>
        <taxon>Isosphaeraceae</taxon>
        <taxon>Tautonia</taxon>
    </lineage>
</organism>
<dbReference type="KEGG" id="tpla:ElP_46530"/>
<dbReference type="SFLD" id="SFLDS00001">
    <property type="entry name" value="Enolase"/>
    <property type="match status" value="1"/>
</dbReference>
<dbReference type="OrthoDB" id="9785902at2"/>
<dbReference type="SUPFAM" id="SSF54826">
    <property type="entry name" value="Enolase N-terminal domain-like"/>
    <property type="match status" value="1"/>
</dbReference>
<dbReference type="PANTHER" id="PTHR48080">
    <property type="entry name" value="D-GALACTONATE DEHYDRATASE-RELATED"/>
    <property type="match status" value="1"/>
</dbReference>
<dbReference type="PROSITE" id="PS00909">
    <property type="entry name" value="MR_MLE_2"/>
    <property type="match status" value="1"/>
</dbReference>
<dbReference type="GO" id="GO:0009063">
    <property type="term" value="P:amino acid catabolic process"/>
    <property type="evidence" value="ECO:0007669"/>
    <property type="project" value="InterPro"/>
</dbReference>
<dbReference type="Proteomes" id="UP000317835">
    <property type="component" value="Chromosome"/>
</dbReference>
<dbReference type="InterPro" id="IPR029017">
    <property type="entry name" value="Enolase-like_N"/>
</dbReference>
<reference evidence="3 4" key="1">
    <citation type="submission" date="2019-02" db="EMBL/GenBank/DDBJ databases">
        <title>Deep-cultivation of Planctomycetes and their phenomic and genomic characterization uncovers novel biology.</title>
        <authorList>
            <person name="Wiegand S."/>
            <person name="Jogler M."/>
            <person name="Boedeker C."/>
            <person name="Pinto D."/>
            <person name="Vollmers J."/>
            <person name="Rivas-Marin E."/>
            <person name="Kohn T."/>
            <person name="Peeters S.H."/>
            <person name="Heuer A."/>
            <person name="Rast P."/>
            <person name="Oberbeckmann S."/>
            <person name="Bunk B."/>
            <person name="Jeske O."/>
            <person name="Meyerdierks A."/>
            <person name="Storesund J.E."/>
            <person name="Kallscheuer N."/>
            <person name="Luecker S."/>
            <person name="Lage O.M."/>
            <person name="Pohl T."/>
            <person name="Merkel B.J."/>
            <person name="Hornburger P."/>
            <person name="Mueller R.-W."/>
            <person name="Bruemmer F."/>
            <person name="Labrenz M."/>
            <person name="Spormann A.M."/>
            <person name="Op den Camp H."/>
            <person name="Overmann J."/>
            <person name="Amann R."/>
            <person name="Jetten M.S.M."/>
            <person name="Mascher T."/>
            <person name="Medema M.H."/>
            <person name="Devos D.P."/>
            <person name="Kaster A.-K."/>
            <person name="Ovreas L."/>
            <person name="Rohde M."/>
            <person name="Galperin M.Y."/>
            <person name="Jogler C."/>
        </authorList>
    </citation>
    <scope>NUCLEOTIDE SEQUENCE [LARGE SCALE GENOMIC DNA]</scope>
    <source>
        <strain evidence="3 4">ElP</strain>
    </source>
</reference>
<dbReference type="Gene3D" id="3.30.390.10">
    <property type="entry name" value="Enolase-like, N-terminal domain"/>
    <property type="match status" value="1"/>
</dbReference>
<dbReference type="AlphaFoldDB" id="A0A518H7B4"/>
<dbReference type="RefSeq" id="WP_145273457.1">
    <property type="nucleotide sequence ID" value="NZ_CP036426.1"/>
</dbReference>
<name>A0A518H7B4_9BACT</name>
<dbReference type="SMART" id="SM00922">
    <property type="entry name" value="MR_MLE"/>
    <property type="match status" value="1"/>
</dbReference>
<dbReference type="InterPro" id="IPR013342">
    <property type="entry name" value="Mandelate_racemase_C"/>
</dbReference>
<feature type="domain" description="Mandelate racemase/muconate lactonizing enzyme C-terminal" evidence="2">
    <location>
        <begin position="132"/>
        <end position="237"/>
    </location>
</feature>
<dbReference type="Pfam" id="PF13378">
    <property type="entry name" value="MR_MLE_C"/>
    <property type="match status" value="1"/>
</dbReference>
<keyword evidence="4" id="KW-1185">Reference proteome</keyword>
<accession>A0A518H7B4</accession>
<dbReference type="PANTHER" id="PTHR48080:SF2">
    <property type="entry name" value="D-GALACTONATE DEHYDRATASE"/>
    <property type="match status" value="1"/>
</dbReference>
<sequence>MRIVESEVLVLGTPWRNLTFLKLTSDDGLVGLGEARLTNRTEALLAYLDAVRDRYVLGIDPFDTEKLVRTMVHGDQGRAGEIVATAIALVEMACWDLKGKALGQPVYRLLGGAVRDAIPAYANGWYRVERTPDAFAEAALRVVSKGYRALKFDPFGTLHGPPTRSELTEVVRLCEAVRAAVGPEVEIFLDMHSRFGVADAIRVVRALERVDLGWVEEPVDPLDAEGHRRVSSAVGVPVATGERLYHRSEFLPFLERRACAILQPDLTHCCGIGEARAIAGMSEAFGLLVAPHNVAGPVAMAANLHLAATLPNLRIMETFNDFEADAPLPSGRAGNPVLGAASGCPGVVDGAFPLPQGPGWGVTLDEEVIRSFPFRPGHFDIFAPHWHRRRALGPVGS</sequence>
<gene>
    <name evidence="3" type="primary">dgoD_1</name>
    <name evidence="3" type="ORF">ElP_46530</name>
</gene>
<dbReference type="InterPro" id="IPR018110">
    <property type="entry name" value="Mandel_Rmase/mucon_lact_enz_CS"/>
</dbReference>
<evidence type="ECO:0000313" key="4">
    <source>
        <dbReference type="Proteomes" id="UP000317835"/>
    </source>
</evidence>
<dbReference type="InterPro" id="IPR036849">
    <property type="entry name" value="Enolase-like_C_sf"/>
</dbReference>
<dbReference type="InterPro" id="IPR029065">
    <property type="entry name" value="Enolase_C-like"/>
</dbReference>
<protein>
    <submittedName>
        <fullName evidence="3">D-galactonate dehydratase</fullName>
        <ecNumber evidence="3">4.2.1.6</ecNumber>
    </submittedName>
</protein>
<evidence type="ECO:0000259" key="2">
    <source>
        <dbReference type="SMART" id="SM00922"/>
    </source>
</evidence>
<dbReference type="EMBL" id="CP036426">
    <property type="protein sequence ID" value="QDV36724.1"/>
    <property type="molecule type" value="Genomic_DNA"/>
</dbReference>
<dbReference type="EC" id="4.2.1.6" evidence="3"/>
<evidence type="ECO:0000256" key="1">
    <source>
        <dbReference type="ARBA" id="ARBA00023239"/>
    </source>
</evidence>
<dbReference type="Gene3D" id="3.20.20.120">
    <property type="entry name" value="Enolase-like C-terminal domain"/>
    <property type="match status" value="1"/>
</dbReference>
<dbReference type="Pfam" id="PF02746">
    <property type="entry name" value="MR_MLE_N"/>
    <property type="match status" value="1"/>
</dbReference>
<proteinExistence type="predicted"/>
<dbReference type="SUPFAM" id="SSF51604">
    <property type="entry name" value="Enolase C-terminal domain-like"/>
    <property type="match status" value="1"/>
</dbReference>